<feature type="region of interest" description="Disordered" evidence="1">
    <location>
        <begin position="59"/>
        <end position="100"/>
    </location>
</feature>
<evidence type="ECO:0000256" key="1">
    <source>
        <dbReference type="SAM" id="MobiDB-lite"/>
    </source>
</evidence>
<organism evidence="2">
    <name type="scientific">Ensete ventricosum</name>
    <name type="common">Abyssinian banana</name>
    <name type="synonym">Musa ensete</name>
    <dbReference type="NCBI Taxonomy" id="4639"/>
    <lineage>
        <taxon>Eukaryota</taxon>
        <taxon>Viridiplantae</taxon>
        <taxon>Streptophyta</taxon>
        <taxon>Embryophyta</taxon>
        <taxon>Tracheophyta</taxon>
        <taxon>Spermatophyta</taxon>
        <taxon>Magnoliopsida</taxon>
        <taxon>Liliopsida</taxon>
        <taxon>Zingiberales</taxon>
        <taxon>Musaceae</taxon>
        <taxon>Ensete</taxon>
    </lineage>
</organism>
<accession>A0A445MCD1</accession>
<reference evidence="2" key="1">
    <citation type="journal article" date="2018" name="Data Brief">
        <title>Genome sequence data from 17 accessions of Ensete ventricosum, a staple food crop for millions in Ethiopia.</title>
        <authorList>
            <person name="Yemataw Z."/>
            <person name="Muzemil S."/>
            <person name="Ambachew D."/>
            <person name="Tripathi L."/>
            <person name="Tesfaye K."/>
            <person name="Chala A."/>
            <person name="Farbos A."/>
            <person name="O'Neill P."/>
            <person name="Moore K."/>
            <person name="Grant M."/>
            <person name="Studholme D.J."/>
        </authorList>
    </citation>
    <scope>NUCLEOTIDE SEQUENCE [LARGE SCALE GENOMIC DNA]</scope>
    <source>
        <tissue evidence="2">Leaf</tissue>
    </source>
</reference>
<sequence length="141" mass="15293">MTSPRSFSPRGETLRLLGREKKRPRAVTARGRPAGDDGAWATRRRRRMIRAAGELNCSSAHIRLREPDKSEDKAEGVEAGGRKGRGSDDESRGAQLPKSQALVKMKVDSKECHSAAEADLLIAKGHRYKATDSSAMGLAAP</sequence>
<dbReference type="Proteomes" id="UP000290560">
    <property type="component" value="Unassembled WGS sequence"/>
</dbReference>
<dbReference type="AlphaFoldDB" id="A0A445MCD1"/>
<name>A0A445MCD1_ENSVE</name>
<proteinExistence type="predicted"/>
<gene>
    <name evidence="2" type="ORF">BHM03_00008838</name>
</gene>
<feature type="region of interest" description="Disordered" evidence="1">
    <location>
        <begin position="1"/>
        <end position="42"/>
    </location>
</feature>
<feature type="compositionally biased region" description="Basic and acidic residues" evidence="1">
    <location>
        <begin position="63"/>
        <end position="76"/>
    </location>
</feature>
<protein>
    <submittedName>
        <fullName evidence="2">Uncharacterized protein</fullName>
    </submittedName>
</protein>
<dbReference type="EMBL" id="KV875607">
    <property type="protein sequence ID" value="RZR71930.1"/>
    <property type="molecule type" value="Genomic_DNA"/>
</dbReference>
<evidence type="ECO:0000313" key="2">
    <source>
        <dbReference type="EMBL" id="RZR71930.1"/>
    </source>
</evidence>